<dbReference type="GO" id="GO:0030313">
    <property type="term" value="C:cell envelope"/>
    <property type="evidence" value="ECO:0007669"/>
    <property type="project" value="UniProtKB-SubCell"/>
</dbReference>
<dbReference type="GO" id="GO:0006825">
    <property type="term" value="P:copper ion transport"/>
    <property type="evidence" value="ECO:0007669"/>
    <property type="project" value="InterPro"/>
</dbReference>
<evidence type="ECO:0000256" key="3">
    <source>
        <dbReference type="ARBA" id="ARBA00022729"/>
    </source>
</evidence>
<dbReference type="GO" id="GO:0042597">
    <property type="term" value="C:periplasmic space"/>
    <property type="evidence" value="ECO:0007669"/>
    <property type="project" value="InterPro"/>
</dbReference>
<name>A0A6J6GNB6_9ZZZZ</name>
<dbReference type="EMBL" id="CAFBQY010000003">
    <property type="protein sequence ID" value="CAB5070483.1"/>
    <property type="molecule type" value="Genomic_DNA"/>
</dbReference>
<reference evidence="7" key="1">
    <citation type="submission" date="2020-05" db="EMBL/GenBank/DDBJ databases">
        <authorList>
            <person name="Chiriac C."/>
            <person name="Salcher M."/>
            <person name="Ghai R."/>
            <person name="Kavagutti S V."/>
        </authorList>
    </citation>
    <scope>NUCLEOTIDE SEQUENCE</scope>
</reference>
<dbReference type="EMBL" id="CAEZZH010000003">
    <property type="protein sequence ID" value="CAB4749463.1"/>
    <property type="molecule type" value="Genomic_DNA"/>
</dbReference>
<keyword evidence="5" id="KW-0812">Transmembrane</keyword>
<evidence type="ECO:0000313" key="10">
    <source>
        <dbReference type="EMBL" id="CAB4749463.1"/>
    </source>
</evidence>
<dbReference type="EMBL" id="CAFAZW010000001">
    <property type="protein sequence ID" value="CAB4839504.1"/>
    <property type="molecule type" value="Genomic_DNA"/>
</dbReference>
<dbReference type="AlphaFoldDB" id="A0A6J6GNB6"/>
<evidence type="ECO:0000313" key="14">
    <source>
        <dbReference type="EMBL" id="CAB4977626.1"/>
    </source>
</evidence>
<dbReference type="GO" id="GO:0005507">
    <property type="term" value="F:copper ion binding"/>
    <property type="evidence" value="ECO:0007669"/>
    <property type="project" value="InterPro"/>
</dbReference>
<dbReference type="GO" id="GO:0046688">
    <property type="term" value="P:response to copper ion"/>
    <property type="evidence" value="ECO:0007669"/>
    <property type="project" value="InterPro"/>
</dbReference>
<dbReference type="EMBL" id="CAEZXC010000021">
    <property type="protein sequence ID" value="CAB4672650.1"/>
    <property type="molecule type" value="Genomic_DNA"/>
</dbReference>
<accession>A0A6J6GNB6</accession>
<dbReference type="EMBL" id="CAFBOO010000001">
    <property type="protein sequence ID" value="CAB4977626.1"/>
    <property type="molecule type" value="Genomic_DNA"/>
</dbReference>
<dbReference type="GO" id="GO:0005886">
    <property type="term" value="C:plasma membrane"/>
    <property type="evidence" value="ECO:0007669"/>
    <property type="project" value="TreeGrafter"/>
</dbReference>
<protein>
    <submittedName>
        <fullName evidence="7">Unannotated protein</fullName>
    </submittedName>
</protein>
<comment type="subcellular location">
    <subcellularLocation>
        <location evidence="1">Cell envelope</location>
    </subcellularLocation>
</comment>
<dbReference type="InterPro" id="IPR014756">
    <property type="entry name" value="Ig_E-set"/>
</dbReference>
<organism evidence="7">
    <name type="scientific">freshwater metagenome</name>
    <dbReference type="NCBI Taxonomy" id="449393"/>
    <lineage>
        <taxon>unclassified sequences</taxon>
        <taxon>metagenomes</taxon>
        <taxon>ecological metagenomes</taxon>
    </lineage>
</organism>
<keyword evidence="2" id="KW-0479">Metal-binding</keyword>
<dbReference type="PANTHER" id="PTHR34820">
    <property type="entry name" value="INNER MEMBRANE PROTEIN YEBZ"/>
    <property type="match status" value="1"/>
</dbReference>
<keyword evidence="5" id="KW-0472">Membrane</keyword>
<gene>
    <name evidence="7" type="ORF">UFOPK1824_00655</name>
    <name evidence="8" type="ORF">UFOPK2340_00526</name>
    <name evidence="9" type="ORF">UFOPK2772_00246</name>
    <name evidence="10" type="ORF">UFOPK2850_00303</name>
    <name evidence="11" type="ORF">UFOPK3027_00018</name>
    <name evidence="12" type="ORF">UFOPK3256_00108</name>
    <name evidence="13" type="ORF">UFOPK3827_00321</name>
    <name evidence="14" type="ORF">UFOPK3982_00207</name>
    <name evidence="15" type="ORF">UFOPK4120_00820</name>
    <name evidence="16" type="ORF">UFOPK4404_00333</name>
</gene>
<evidence type="ECO:0000313" key="8">
    <source>
        <dbReference type="EMBL" id="CAB4672650.1"/>
    </source>
</evidence>
<evidence type="ECO:0000256" key="2">
    <source>
        <dbReference type="ARBA" id="ARBA00022723"/>
    </source>
</evidence>
<keyword evidence="5" id="KW-1133">Transmembrane helix</keyword>
<dbReference type="EMBL" id="CAFBNM010000003">
    <property type="protein sequence ID" value="CAB4947476.1"/>
    <property type="molecule type" value="Genomic_DNA"/>
</dbReference>
<evidence type="ECO:0000256" key="5">
    <source>
        <dbReference type="SAM" id="Phobius"/>
    </source>
</evidence>
<proteinExistence type="predicted"/>
<dbReference type="EMBL" id="CAEZUM010000035">
    <property type="protein sequence ID" value="CAB4600335.1"/>
    <property type="molecule type" value="Genomic_DNA"/>
</dbReference>
<dbReference type="SUPFAM" id="SSF81296">
    <property type="entry name" value="E set domains"/>
    <property type="match status" value="1"/>
</dbReference>
<dbReference type="EMBL" id="CAEZYT010000007">
    <property type="protein sequence ID" value="CAB4729895.1"/>
    <property type="molecule type" value="Genomic_DNA"/>
</dbReference>
<feature type="transmembrane region" description="Helical" evidence="5">
    <location>
        <begin position="146"/>
        <end position="168"/>
    </location>
</feature>
<evidence type="ECO:0000256" key="1">
    <source>
        <dbReference type="ARBA" id="ARBA00004196"/>
    </source>
</evidence>
<evidence type="ECO:0000313" key="7">
    <source>
        <dbReference type="EMBL" id="CAB4600335.1"/>
    </source>
</evidence>
<dbReference type="InterPro" id="IPR032694">
    <property type="entry name" value="CopC/D"/>
</dbReference>
<evidence type="ECO:0000313" key="15">
    <source>
        <dbReference type="EMBL" id="CAB5020512.1"/>
    </source>
</evidence>
<dbReference type="EMBL" id="CAFBPO010000007">
    <property type="protein sequence ID" value="CAB5020512.1"/>
    <property type="molecule type" value="Genomic_DNA"/>
</dbReference>
<dbReference type="InterPro" id="IPR007348">
    <property type="entry name" value="CopC_dom"/>
</dbReference>
<sequence length="171" mass="18080">MRAPKLLLIASLLAIPQIYSSASAHTVIVSANPEENAILEVLPSVISITFAEELIDIGDSNSISVVDQAGSELALTKPLVSGSVLTSELSPKVEIGLFKVSYRAVAADGHVITGNYEFTVSSKAVAAEDVNPSEEYSSLTGSENKLSIYLIISATLVVGGGLLLFFIWKRQ</sequence>
<evidence type="ECO:0000313" key="12">
    <source>
        <dbReference type="EMBL" id="CAB4839504.1"/>
    </source>
</evidence>
<evidence type="ECO:0000256" key="4">
    <source>
        <dbReference type="ARBA" id="ARBA00023008"/>
    </source>
</evidence>
<evidence type="ECO:0000313" key="16">
    <source>
        <dbReference type="EMBL" id="CAB5070483.1"/>
    </source>
</evidence>
<evidence type="ECO:0000313" key="9">
    <source>
        <dbReference type="EMBL" id="CAB4729895.1"/>
    </source>
</evidence>
<evidence type="ECO:0000313" key="13">
    <source>
        <dbReference type="EMBL" id="CAB4947476.1"/>
    </source>
</evidence>
<dbReference type="InterPro" id="IPR014755">
    <property type="entry name" value="Cu-Rt/internalin_Ig-like"/>
</dbReference>
<feature type="domain" description="CopC" evidence="6">
    <location>
        <begin position="25"/>
        <end position="120"/>
    </location>
</feature>
<evidence type="ECO:0000313" key="11">
    <source>
        <dbReference type="EMBL" id="CAB4792306.1"/>
    </source>
</evidence>
<evidence type="ECO:0000259" key="6">
    <source>
        <dbReference type="Pfam" id="PF04234"/>
    </source>
</evidence>
<dbReference type="PANTHER" id="PTHR34820:SF4">
    <property type="entry name" value="INNER MEMBRANE PROTEIN YEBZ"/>
    <property type="match status" value="1"/>
</dbReference>
<dbReference type="Gene3D" id="2.60.40.1220">
    <property type="match status" value="1"/>
</dbReference>
<keyword evidence="3" id="KW-0732">Signal</keyword>
<keyword evidence="4" id="KW-0186">Copper</keyword>
<dbReference type="Pfam" id="PF04234">
    <property type="entry name" value="CopC"/>
    <property type="match status" value="1"/>
</dbReference>
<dbReference type="EMBL" id="CAFAAN010000001">
    <property type="protein sequence ID" value="CAB4792306.1"/>
    <property type="molecule type" value="Genomic_DNA"/>
</dbReference>